<evidence type="ECO:0000259" key="4">
    <source>
        <dbReference type="PROSITE" id="PS50937"/>
    </source>
</evidence>
<dbReference type="PANTHER" id="PTHR30204:SF67">
    <property type="entry name" value="HTH-TYPE TRANSCRIPTIONAL REGULATOR MLRA-RELATED"/>
    <property type="match status" value="1"/>
</dbReference>
<comment type="caution">
    <text evidence="6">The sequence shown here is derived from an EMBL/GenBank/DDBJ whole genome shotgun (WGS) entry which is preliminary data.</text>
</comment>
<proteinExistence type="predicted"/>
<evidence type="ECO:0000256" key="1">
    <source>
        <dbReference type="ARBA" id="ARBA00023015"/>
    </source>
</evidence>
<dbReference type="Gene3D" id="1.10.1660.10">
    <property type="match status" value="1"/>
</dbReference>
<sequence>MSFSPPPRPALGISATERETGLGKDTLRVWERRYGFPQPTRDANGERLYPAEQVDRLRLIKRLMDQGHRPGRLMAASEEDLQALCAPIAAPALPRSADDAMVRQFLALVKSHDVPQLRSALSQAMLRQGLQDFIVHSLVALNEAVGAAWMNGEFEIFEEHLYTEQVQALLRQAISTLSARSGSPHVLMTTLTEEQHGLGLLMAEALLALEGATCVSLGTQTPLFDIAMAARSQEADVVALSFSGAYPSRQIAPQLAQLRTMLPEATELWAGGSSVGRLAAQAGIRVLPTLPDALAALADWRARNGR</sequence>
<dbReference type="Pfam" id="PF13411">
    <property type="entry name" value="MerR_1"/>
    <property type="match status" value="1"/>
</dbReference>
<dbReference type="InterPro" id="IPR003759">
    <property type="entry name" value="Cbl-bd_cap"/>
</dbReference>
<organism evidence="6 7">
    <name type="scientific">Noviherbaspirillum suwonense</name>
    <dbReference type="NCBI Taxonomy" id="1224511"/>
    <lineage>
        <taxon>Bacteria</taxon>
        <taxon>Pseudomonadati</taxon>
        <taxon>Pseudomonadota</taxon>
        <taxon>Betaproteobacteria</taxon>
        <taxon>Burkholderiales</taxon>
        <taxon>Oxalobacteraceae</taxon>
        <taxon>Noviherbaspirillum</taxon>
    </lineage>
</organism>
<feature type="domain" description="B12-binding" evidence="5">
    <location>
        <begin position="183"/>
        <end position="306"/>
    </location>
</feature>
<accession>A0ABY1Q8Y0</accession>
<dbReference type="SMART" id="SM00422">
    <property type="entry name" value="HTH_MERR"/>
    <property type="match status" value="1"/>
</dbReference>
<keyword evidence="3" id="KW-0804">Transcription</keyword>
<evidence type="ECO:0000313" key="7">
    <source>
        <dbReference type="Proteomes" id="UP001158049"/>
    </source>
</evidence>
<dbReference type="InterPro" id="IPR006158">
    <property type="entry name" value="Cobalamin-bd"/>
</dbReference>
<keyword evidence="1" id="KW-0805">Transcription regulation</keyword>
<dbReference type="CDD" id="cd01104">
    <property type="entry name" value="HTH_MlrA-CarA"/>
    <property type="match status" value="1"/>
</dbReference>
<name>A0ABY1Q8Y0_9BURK</name>
<dbReference type="Gene3D" id="3.40.50.280">
    <property type="entry name" value="Cobalamin-binding domain"/>
    <property type="match status" value="1"/>
</dbReference>
<protein>
    <submittedName>
        <fullName evidence="6">MerR HTH family regulatory protein</fullName>
    </submittedName>
</protein>
<dbReference type="RefSeq" id="WP_283442220.1">
    <property type="nucleotide sequence ID" value="NZ_FXUL01000006.1"/>
</dbReference>
<dbReference type="Gene3D" id="1.10.1240.10">
    <property type="entry name" value="Methionine synthase domain"/>
    <property type="match status" value="1"/>
</dbReference>
<dbReference type="PANTHER" id="PTHR30204">
    <property type="entry name" value="REDOX-CYCLING DRUG-SENSING TRANSCRIPTIONAL ACTIVATOR SOXR"/>
    <property type="match status" value="1"/>
</dbReference>
<reference evidence="6 7" key="1">
    <citation type="submission" date="2017-05" db="EMBL/GenBank/DDBJ databases">
        <authorList>
            <person name="Varghese N."/>
            <person name="Submissions S."/>
        </authorList>
    </citation>
    <scope>NUCLEOTIDE SEQUENCE [LARGE SCALE GENOMIC DNA]</scope>
    <source>
        <strain evidence="6 7">DSM 26001</strain>
    </source>
</reference>
<dbReference type="SUPFAM" id="SSF46955">
    <property type="entry name" value="Putative DNA-binding domain"/>
    <property type="match status" value="1"/>
</dbReference>
<dbReference type="PROSITE" id="PS50937">
    <property type="entry name" value="HTH_MERR_2"/>
    <property type="match status" value="1"/>
</dbReference>
<dbReference type="Pfam" id="PF02607">
    <property type="entry name" value="B12-binding_2"/>
    <property type="match status" value="1"/>
</dbReference>
<keyword evidence="7" id="KW-1185">Reference proteome</keyword>
<evidence type="ECO:0000259" key="5">
    <source>
        <dbReference type="PROSITE" id="PS51332"/>
    </source>
</evidence>
<evidence type="ECO:0000313" key="6">
    <source>
        <dbReference type="EMBL" id="SMP59593.1"/>
    </source>
</evidence>
<dbReference type="InterPro" id="IPR036724">
    <property type="entry name" value="Cobalamin-bd_sf"/>
</dbReference>
<dbReference type="PROSITE" id="PS51332">
    <property type="entry name" value="B12_BINDING"/>
    <property type="match status" value="1"/>
</dbReference>
<dbReference type="InterPro" id="IPR036594">
    <property type="entry name" value="Meth_synthase_dom"/>
</dbReference>
<keyword evidence="2" id="KW-0238">DNA-binding</keyword>
<dbReference type="InterPro" id="IPR009061">
    <property type="entry name" value="DNA-bd_dom_put_sf"/>
</dbReference>
<gene>
    <name evidence="6" type="ORF">SAMN06295970_106112</name>
</gene>
<evidence type="ECO:0000256" key="3">
    <source>
        <dbReference type="ARBA" id="ARBA00023163"/>
    </source>
</evidence>
<dbReference type="SUPFAM" id="SSF52242">
    <property type="entry name" value="Cobalamin (vitamin B12)-binding domain"/>
    <property type="match status" value="1"/>
</dbReference>
<dbReference type="Proteomes" id="UP001158049">
    <property type="component" value="Unassembled WGS sequence"/>
</dbReference>
<dbReference type="InterPro" id="IPR000551">
    <property type="entry name" value="MerR-type_HTH_dom"/>
</dbReference>
<dbReference type="EMBL" id="FXUL01000006">
    <property type="protein sequence ID" value="SMP59593.1"/>
    <property type="molecule type" value="Genomic_DNA"/>
</dbReference>
<feature type="domain" description="HTH merR-type" evidence="4">
    <location>
        <begin position="20"/>
        <end position="67"/>
    </location>
</feature>
<dbReference type="InterPro" id="IPR047057">
    <property type="entry name" value="MerR_fam"/>
</dbReference>
<evidence type="ECO:0000256" key="2">
    <source>
        <dbReference type="ARBA" id="ARBA00023125"/>
    </source>
</evidence>